<dbReference type="Gene3D" id="1.10.443.10">
    <property type="entry name" value="Intergrase catalytic core"/>
    <property type="match status" value="1"/>
</dbReference>
<feature type="domain" description="Tyr recombinase" evidence="6">
    <location>
        <begin position="274"/>
        <end position="470"/>
    </location>
</feature>
<dbReference type="EMBL" id="BAAADE010000001">
    <property type="protein sequence ID" value="GAA0596484.1"/>
    <property type="molecule type" value="Genomic_DNA"/>
</dbReference>
<dbReference type="PROSITE" id="PS51898">
    <property type="entry name" value="TYR_RECOMBINASE"/>
    <property type="match status" value="1"/>
</dbReference>
<dbReference type="Pfam" id="PF00589">
    <property type="entry name" value="Phage_integrase"/>
    <property type="match status" value="1"/>
</dbReference>
<dbReference type="PANTHER" id="PTHR30349:SF41">
    <property type="entry name" value="INTEGRASE_RECOMBINASE PROTEIN MJ0367-RELATED"/>
    <property type="match status" value="1"/>
</dbReference>
<gene>
    <name evidence="8" type="ORF">GCM10008943_09520</name>
</gene>
<comment type="caution">
    <text evidence="8">The sequence shown here is derived from an EMBL/GenBank/DDBJ whole genome shotgun (WGS) entry which is preliminary data.</text>
</comment>
<dbReference type="InterPro" id="IPR002104">
    <property type="entry name" value="Integrase_catalytic"/>
</dbReference>
<sequence length="480" mass="55976">MIIPAKVGLKRWSEMAKSPKKYLNQRGYKYWFKREIPKAIRSSFNNQTAYLVNLETSDLREAAKRRDELVRETDLLFTQARDGQLQNTKIDKIAKLAEIWRGEIEEASKNPRAWSARISHRNEADILDEEVSSPMDFIEEDVETITREHGAKEAQRFQDLIHGHVDIDHHIEAYLKEADLAPKTTNERRNLIKTFTRWANKEGLKLPEIDRLTAGRYYTNNISPLHPATAKKHLGSVKLYWDYLIIRGHVTGQNPWENQTLQSRKRRVERGSYITERPFTEHEISTLLYSAFPKGMRKDFQQQIEDAMRISALSGMRLAEIITLWVEECPLDQDGIGFFNIQQGKTSAAARKVPIHPDLIEIVRRRSEGKKPQDWLFHELAHERDPGDIFGKRFANYREKLGVDDKREDRRRSLVNFHSFRRWFVTEAERAGQPESTISQVVGHEEGRRSITFKVYSGGTSDEQRRRCVEAVKLPNARED</sequence>
<dbReference type="InterPro" id="IPR044068">
    <property type="entry name" value="CB"/>
</dbReference>
<evidence type="ECO:0000256" key="5">
    <source>
        <dbReference type="PROSITE-ProRule" id="PRU01248"/>
    </source>
</evidence>
<keyword evidence="3 5" id="KW-0238">DNA-binding</keyword>
<dbReference type="InterPro" id="IPR050090">
    <property type="entry name" value="Tyrosine_recombinase_XerCD"/>
</dbReference>
<dbReference type="InterPro" id="IPR011010">
    <property type="entry name" value="DNA_brk_join_enz"/>
</dbReference>
<organism evidence="8 9">
    <name type="scientific">Paenochrobactrum glaciei</name>
    <dbReference type="NCBI Taxonomy" id="486407"/>
    <lineage>
        <taxon>Bacteria</taxon>
        <taxon>Pseudomonadati</taxon>
        <taxon>Pseudomonadota</taxon>
        <taxon>Alphaproteobacteria</taxon>
        <taxon>Hyphomicrobiales</taxon>
        <taxon>Brucellaceae</taxon>
        <taxon>Paenochrobactrum</taxon>
    </lineage>
</organism>
<dbReference type="InterPro" id="IPR010998">
    <property type="entry name" value="Integrase_recombinase_N"/>
</dbReference>
<protein>
    <submittedName>
        <fullName evidence="8">Site-specific integrase</fullName>
    </submittedName>
</protein>
<keyword evidence="4" id="KW-0233">DNA recombination</keyword>
<dbReference type="Gene3D" id="1.10.150.130">
    <property type="match status" value="1"/>
</dbReference>
<keyword evidence="9" id="KW-1185">Reference proteome</keyword>
<feature type="domain" description="Core-binding (CB)" evidence="7">
    <location>
        <begin position="165"/>
        <end position="245"/>
    </location>
</feature>
<dbReference type="InterPro" id="IPR046668">
    <property type="entry name" value="DUF6538"/>
</dbReference>
<dbReference type="Pfam" id="PF20172">
    <property type="entry name" value="DUF6538"/>
    <property type="match status" value="1"/>
</dbReference>
<evidence type="ECO:0000259" key="7">
    <source>
        <dbReference type="PROSITE" id="PS51900"/>
    </source>
</evidence>
<evidence type="ECO:0000256" key="2">
    <source>
        <dbReference type="ARBA" id="ARBA00022908"/>
    </source>
</evidence>
<dbReference type="InterPro" id="IPR013762">
    <property type="entry name" value="Integrase-like_cat_sf"/>
</dbReference>
<evidence type="ECO:0000256" key="1">
    <source>
        <dbReference type="ARBA" id="ARBA00008857"/>
    </source>
</evidence>
<comment type="similarity">
    <text evidence="1">Belongs to the 'phage' integrase family.</text>
</comment>
<evidence type="ECO:0000313" key="8">
    <source>
        <dbReference type="EMBL" id="GAA0596484.1"/>
    </source>
</evidence>
<evidence type="ECO:0000259" key="6">
    <source>
        <dbReference type="PROSITE" id="PS51898"/>
    </source>
</evidence>
<proteinExistence type="inferred from homology"/>
<dbReference type="Proteomes" id="UP001424441">
    <property type="component" value="Unassembled WGS sequence"/>
</dbReference>
<name>A0ABN1FRU6_9HYPH</name>
<dbReference type="PROSITE" id="PS51900">
    <property type="entry name" value="CB"/>
    <property type="match status" value="1"/>
</dbReference>
<dbReference type="SUPFAM" id="SSF56349">
    <property type="entry name" value="DNA breaking-rejoining enzymes"/>
    <property type="match status" value="1"/>
</dbReference>
<reference evidence="8 9" key="1">
    <citation type="journal article" date="2019" name="Int. J. Syst. Evol. Microbiol.">
        <title>The Global Catalogue of Microorganisms (GCM) 10K type strain sequencing project: providing services to taxonomists for standard genome sequencing and annotation.</title>
        <authorList>
            <consortium name="The Broad Institute Genomics Platform"/>
            <consortium name="The Broad Institute Genome Sequencing Center for Infectious Disease"/>
            <person name="Wu L."/>
            <person name="Ma J."/>
        </authorList>
    </citation>
    <scope>NUCLEOTIDE SEQUENCE [LARGE SCALE GENOMIC DNA]</scope>
    <source>
        <strain evidence="8 9">JCM 15115</strain>
    </source>
</reference>
<evidence type="ECO:0000256" key="3">
    <source>
        <dbReference type="ARBA" id="ARBA00023125"/>
    </source>
</evidence>
<evidence type="ECO:0000256" key="4">
    <source>
        <dbReference type="ARBA" id="ARBA00023172"/>
    </source>
</evidence>
<dbReference type="PANTHER" id="PTHR30349">
    <property type="entry name" value="PHAGE INTEGRASE-RELATED"/>
    <property type="match status" value="1"/>
</dbReference>
<evidence type="ECO:0000313" key="9">
    <source>
        <dbReference type="Proteomes" id="UP001424441"/>
    </source>
</evidence>
<dbReference type="RefSeq" id="WP_343802058.1">
    <property type="nucleotide sequence ID" value="NZ_BAAADE010000001.1"/>
</dbReference>
<accession>A0ABN1FRU6</accession>
<keyword evidence="2" id="KW-0229">DNA integration</keyword>